<dbReference type="Proteomes" id="UP001055013">
    <property type="component" value="Unassembled WGS sequence"/>
</dbReference>
<dbReference type="EMBL" id="BPUR01000001">
    <property type="protein sequence ID" value="GJH14964.1"/>
    <property type="molecule type" value="Genomic_DNA"/>
</dbReference>
<keyword evidence="2" id="KW-1185">Reference proteome</keyword>
<organism evidence="1 2">
    <name type="scientific">Caballeronia novacaledonica</name>
    <dbReference type="NCBI Taxonomy" id="1544861"/>
    <lineage>
        <taxon>Bacteria</taxon>
        <taxon>Pseudomonadati</taxon>
        <taxon>Pseudomonadota</taxon>
        <taxon>Betaproteobacteria</taxon>
        <taxon>Burkholderiales</taxon>
        <taxon>Burkholderiaceae</taxon>
        <taxon>Caballeronia</taxon>
    </lineage>
</organism>
<comment type="caution">
    <text evidence="1">The sequence shown here is derived from an EMBL/GenBank/DDBJ whole genome shotgun (WGS) entry which is preliminary data.</text>
</comment>
<protein>
    <submittedName>
        <fullName evidence="1">Uncharacterized protein</fullName>
    </submittedName>
</protein>
<reference evidence="1" key="1">
    <citation type="submission" date="2021-09" db="EMBL/GenBank/DDBJ databases">
        <title>Isolation and characterization of 3-chlorobenzoate degrading bacteria from soils in Shizuoka.</title>
        <authorList>
            <person name="Ifat A."/>
            <person name="Ogawa N."/>
            <person name="Kimbara K."/>
            <person name="Moriuchi R."/>
            <person name="Dohra H."/>
            <person name="Shintani M."/>
        </authorList>
    </citation>
    <scope>NUCLEOTIDE SEQUENCE</scope>
    <source>
        <strain evidence="1">19CS2-2</strain>
    </source>
</reference>
<evidence type="ECO:0000313" key="1">
    <source>
        <dbReference type="EMBL" id="GJH14964.1"/>
    </source>
</evidence>
<accession>A0ACB5QIQ8</accession>
<sequence length="365" mass="39971">MEGVTRGYYESTQGRDPQKRMIYQAYGINGLDARGQFSSPRLLEQIAAAGESVNSRNGPLARHRLFEALDAGGLEDLLNKGAGGVRDRYSRGLALAASEEDIRHANDFAEAMSKLDAQFDKTKQTILGGLAPALTTFLEGVERVVARLNGQEYVPTRWNGQGYVSASSPDAPPAANMGDRAIDGLEKFGNFCAVTAHARTRKSVPNRTPTCRPPFRFSNRAAGPVRKQSASFRTCSTKAASIRLPAVITARRTASHSGTQTDRRRFSSGPGIGSATRLSSSNLGLSTMNFGREASSARARSWKCRARPPKRLTSYLACTSARQQRQPKPPPAPQRRTALLASIREIRGRRIHKRPRRRARMASFE</sequence>
<gene>
    <name evidence="1" type="ORF">CBA19CS22_00500</name>
</gene>
<evidence type="ECO:0000313" key="2">
    <source>
        <dbReference type="Proteomes" id="UP001055013"/>
    </source>
</evidence>
<name>A0ACB5QIQ8_9BURK</name>
<proteinExistence type="predicted"/>